<dbReference type="Proteomes" id="UP000093508">
    <property type="component" value="Unassembled WGS sequence"/>
</dbReference>
<accession>A0ABX2X242</accession>
<organism evidence="1 2">
    <name type="scientific">Chryseobacterium contaminans</name>
    <dbReference type="NCBI Taxonomy" id="1423959"/>
    <lineage>
        <taxon>Bacteria</taxon>
        <taxon>Pseudomonadati</taxon>
        <taxon>Bacteroidota</taxon>
        <taxon>Flavobacteriia</taxon>
        <taxon>Flavobacteriales</taxon>
        <taxon>Weeksellaceae</taxon>
        <taxon>Chryseobacterium group</taxon>
        <taxon>Chryseobacterium</taxon>
    </lineage>
</organism>
<name>A0ABX2X242_9FLAO</name>
<proteinExistence type="predicted"/>
<protein>
    <submittedName>
        <fullName evidence="1">Uncharacterized protein</fullName>
    </submittedName>
</protein>
<evidence type="ECO:0000313" key="1">
    <source>
        <dbReference type="EMBL" id="OCA76507.1"/>
    </source>
</evidence>
<dbReference type="EMBL" id="MAYF01000328">
    <property type="protein sequence ID" value="OCA76507.1"/>
    <property type="molecule type" value="Genomic_DNA"/>
</dbReference>
<gene>
    <name evidence="1" type="ORF">BBH99_12525</name>
</gene>
<comment type="caution">
    <text evidence="1">The sequence shown here is derived from an EMBL/GenBank/DDBJ whole genome shotgun (WGS) entry which is preliminary data.</text>
</comment>
<reference evidence="1 2" key="1">
    <citation type="submission" date="2016-07" db="EMBL/GenBank/DDBJ databases">
        <authorList>
            <person name="Jeong J.-J."/>
            <person name="Kim D.W."/>
            <person name="Sang M.K."/>
            <person name="Choi I.-G."/>
            <person name="Kim K.D."/>
        </authorList>
    </citation>
    <scope>NUCLEOTIDE SEQUENCE [LARGE SCALE GENOMIC DNA]</scope>
    <source>
        <strain evidence="1 2">C-26</strain>
    </source>
</reference>
<keyword evidence="2" id="KW-1185">Reference proteome</keyword>
<sequence>MIKNKKSWTIPDKIDVKSYKIKVNSMIKNAECLFYHWHLNSCFLNPTLKRNSVFGKICSKKI</sequence>
<evidence type="ECO:0000313" key="2">
    <source>
        <dbReference type="Proteomes" id="UP000093508"/>
    </source>
</evidence>